<gene>
    <name evidence="2" type="ORF">FHU35_15450</name>
</gene>
<protein>
    <submittedName>
        <fullName evidence="2">Uncharacterized protein</fullName>
    </submittedName>
</protein>
<sequence>MTLQQDAANTSAATNGRVNKPLTGDEYIESLKDGRESTCTARRSRTSPRTRRSATRCG</sequence>
<keyword evidence="3" id="KW-1185">Reference proteome</keyword>
<name>A0A561U2K2_9PSEU</name>
<feature type="region of interest" description="Disordered" evidence="1">
    <location>
        <begin position="1"/>
        <end position="58"/>
    </location>
</feature>
<comment type="caution">
    <text evidence="2">The sequence shown here is derived from an EMBL/GenBank/DDBJ whole genome shotgun (WGS) entry which is preliminary data.</text>
</comment>
<evidence type="ECO:0000313" key="2">
    <source>
        <dbReference type="EMBL" id="TWF93597.1"/>
    </source>
</evidence>
<feature type="compositionally biased region" description="Polar residues" evidence="1">
    <location>
        <begin position="1"/>
        <end position="17"/>
    </location>
</feature>
<accession>A0A561U2K2</accession>
<dbReference type="Proteomes" id="UP000316184">
    <property type="component" value="Unassembled WGS sequence"/>
</dbReference>
<evidence type="ECO:0000256" key="1">
    <source>
        <dbReference type="SAM" id="MobiDB-lite"/>
    </source>
</evidence>
<evidence type="ECO:0000313" key="3">
    <source>
        <dbReference type="Proteomes" id="UP000316184"/>
    </source>
</evidence>
<reference evidence="2 3" key="1">
    <citation type="submission" date="2019-06" db="EMBL/GenBank/DDBJ databases">
        <title>Sequencing the genomes of 1000 actinobacteria strains.</title>
        <authorList>
            <person name="Klenk H.-P."/>
        </authorList>
    </citation>
    <scope>NUCLEOTIDE SEQUENCE [LARGE SCALE GENOMIC DNA]</scope>
    <source>
        <strain evidence="2 3">DSM 46699</strain>
    </source>
</reference>
<feature type="compositionally biased region" description="Basic residues" evidence="1">
    <location>
        <begin position="42"/>
        <end position="58"/>
    </location>
</feature>
<organism evidence="2 3">
    <name type="scientific">Saccharopolyspora dendranthemae</name>
    <dbReference type="NCBI Taxonomy" id="1181886"/>
    <lineage>
        <taxon>Bacteria</taxon>
        <taxon>Bacillati</taxon>
        <taxon>Actinomycetota</taxon>
        <taxon>Actinomycetes</taxon>
        <taxon>Pseudonocardiales</taxon>
        <taxon>Pseudonocardiaceae</taxon>
        <taxon>Saccharopolyspora</taxon>
    </lineage>
</organism>
<dbReference type="AlphaFoldDB" id="A0A561U2K2"/>
<proteinExistence type="predicted"/>
<dbReference type="EMBL" id="VIWX01000005">
    <property type="protein sequence ID" value="TWF93597.1"/>
    <property type="molecule type" value="Genomic_DNA"/>
</dbReference>